<dbReference type="GO" id="GO:0009450">
    <property type="term" value="P:gamma-aminobutyric acid catabolic process"/>
    <property type="evidence" value="ECO:0007669"/>
    <property type="project" value="TreeGrafter"/>
</dbReference>
<protein>
    <recommendedName>
        <fullName evidence="5">4-aminobutyrate aminotransferase</fullName>
        <ecNumber evidence="4">2.6.1.19</ecNumber>
    </recommendedName>
    <alternativeName>
        <fullName evidence="10">GABA aminotransferase</fullName>
    </alternativeName>
    <alternativeName>
        <fullName evidence="9">Gamma-amino-N-butyrate transaminase</fullName>
    </alternativeName>
</protein>
<dbReference type="GO" id="GO:0030170">
    <property type="term" value="F:pyridoxal phosphate binding"/>
    <property type="evidence" value="ECO:0007669"/>
    <property type="project" value="InterPro"/>
</dbReference>
<dbReference type="CDD" id="cd00610">
    <property type="entry name" value="OAT_like"/>
    <property type="match status" value="1"/>
</dbReference>
<sequence length="493" mass="55541">MISRNYRSLISKNSIKRYYLSVASDYFPNEPLKPEIISETYPGPINESKLSELAKSFDHRAAYFVADYYKSIGNYIADVDGNKLLDTYCQISSIPLGYNNPELLKACSSKEMQVALANRPALACFPSNDYESILKDGILAAAPRGLDKVWTALSGSDANETAYKAAFMYKAAKKRGNSKFTKEELESVMDNKSPGAPAASILSFDKGFHGRLFGSLSTTRSKPIHKLDIPQFPWPRAPFPSLKYPLEQYSIENQKEEERCLELTEALIKEWPDSIAAIIVEPIQAEGGDNHASPYFYQGLRKLTKAYEILLIVDEVQTGVGASGKFWCHEHLFDPNDPPDIVTFSKKFQAAGFYYKLPELQPDQPFRQFNTWCGDPSKAIIAKTIYNEIIKKNLLHSTKKTGDYIFNNLETLFNGKFFQIVKNLRGKNRGTLIAFDFNTAKERDGFLLECRKNGVNIGGCGDTAVRLRPSLVFEKRHADILLNIVEESLSKLY</sequence>
<evidence type="ECO:0000313" key="13">
    <source>
        <dbReference type="EMBL" id="ODV58753.1"/>
    </source>
</evidence>
<dbReference type="PANTHER" id="PTHR43206:SF1">
    <property type="entry name" value="4-AMINOBUTYRATE AMINOTRANSFERASE, MITOCHONDRIAL"/>
    <property type="match status" value="1"/>
</dbReference>
<dbReference type="GeneID" id="30965706"/>
<dbReference type="GO" id="GO:0005739">
    <property type="term" value="C:mitochondrion"/>
    <property type="evidence" value="ECO:0007669"/>
    <property type="project" value="TreeGrafter"/>
</dbReference>
<evidence type="ECO:0000256" key="10">
    <source>
        <dbReference type="ARBA" id="ARBA00031787"/>
    </source>
</evidence>
<keyword evidence="7 13" id="KW-0808">Transferase</keyword>
<dbReference type="NCBIfam" id="TIGR00699">
    <property type="entry name" value="GABAtrns_euk"/>
    <property type="match status" value="1"/>
</dbReference>
<comment type="catalytic activity">
    <reaction evidence="11">
        <text>4-aminobutanoate + 2-oxoglutarate = succinate semialdehyde + L-glutamate</text>
        <dbReference type="Rhea" id="RHEA:23352"/>
        <dbReference type="ChEBI" id="CHEBI:16810"/>
        <dbReference type="ChEBI" id="CHEBI:29985"/>
        <dbReference type="ChEBI" id="CHEBI:57706"/>
        <dbReference type="ChEBI" id="CHEBI:59888"/>
        <dbReference type="EC" id="2.6.1.19"/>
    </reaction>
</comment>
<dbReference type="AlphaFoldDB" id="A0A1D2VBA8"/>
<dbReference type="InterPro" id="IPR015424">
    <property type="entry name" value="PyrdxlP-dep_Trfase"/>
</dbReference>
<comment type="cofactor">
    <cofactor evidence="1">
        <name>pyridoxal 5'-phosphate</name>
        <dbReference type="ChEBI" id="CHEBI:597326"/>
    </cofactor>
</comment>
<dbReference type="PIRSF" id="PIRSF000521">
    <property type="entry name" value="Transaminase_4ab_Lys_Orn"/>
    <property type="match status" value="1"/>
</dbReference>
<evidence type="ECO:0000256" key="5">
    <source>
        <dbReference type="ARBA" id="ARBA00018543"/>
    </source>
</evidence>
<dbReference type="GO" id="GO:0034386">
    <property type="term" value="F:4-aminobutyrate:2-oxoglutarate transaminase activity"/>
    <property type="evidence" value="ECO:0007669"/>
    <property type="project" value="UniProtKB-EC"/>
</dbReference>
<name>A0A1D2VBA8_9ASCO</name>
<evidence type="ECO:0000256" key="1">
    <source>
        <dbReference type="ARBA" id="ARBA00001933"/>
    </source>
</evidence>
<organism evidence="13 14">
    <name type="scientific">Ascoidea rubescens DSM 1968</name>
    <dbReference type="NCBI Taxonomy" id="1344418"/>
    <lineage>
        <taxon>Eukaryota</taxon>
        <taxon>Fungi</taxon>
        <taxon>Dikarya</taxon>
        <taxon>Ascomycota</taxon>
        <taxon>Saccharomycotina</taxon>
        <taxon>Saccharomycetes</taxon>
        <taxon>Ascoideaceae</taxon>
        <taxon>Ascoidea</taxon>
    </lineage>
</organism>
<dbReference type="Gene3D" id="3.90.1150.10">
    <property type="entry name" value="Aspartate Aminotransferase, domain 1"/>
    <property type="match status" value="1"/>
</dbReference>
<proteinExistence type="inferred from homology"/>
<evidence type="ECO:0000256" key="11">
    <source>
        <dbReference type="ARBA" id="ARBA00048021"/>
    </source>
</evidence>
<dbReference type="InParanoid" id="A0A1D2VBA8"/>
<dbReference type="Gene3D" id="3.40.640.10">
    <property type="entry name" value="Type I PLP-dependent aspartate aminotransferase-like (Major domain)"/>
    <property type="match status" value="1"/>
</dbReference>
<dbReference type="OrthoDB" id="10260828at2759"/>
<comment type="similarity">
    <text evidence="2 12">Belongs to the class-III pyridoxal-phosphate-dependent aminotransferase family.</text>
</comment>
<dbReference type="PANTHER" id="PTHR43206">
    <property type="entry name" value="AMINOTRANSFERASE"/>
    <property type="match status" value="1"/>
</dbReference>
<evidence type="ECO:0000256" key="7">
    <source>
        <dbReference type="ARBA" id="ARBA00022679"/>
    </source>
</evidence>
<keyword evidence="8 12" id="KW-0663">Pyridoxal phosphate</keyword>
<dbReference type="InterPro" id="IPR004631">
    <property type="entry name" value="4NH2But_aminotransferase_euk"/>
</dbReference>
<dbReference type="FunFam" id="3.40.640.10:FF:000029">
    <property type="entry name" value="4-aminobutyrate aminotransferase, mitochondrial"/>
    <property type="match status" value="1"/>
</dbReference>
<dbReference type="EC" id="2.6.1.19" evidence="4"/>
<evidence type="ECO:0000256" key="4">
    <source>
        <dbReference type="ARBA" id="ARBA00012912"/>
    </source>
</evidence>
<dbReference type="PROSITE" id="PS00600">
    <property type="entry name" value="AA_TRANSFER_CLASS_3"/>
    <property type="match status" value="1"/>
</dbReference>
<dbReference type="EMBL" id="KV454490">
    <property type="protein sequence ID" value="ODV58753.1"/>
    <property type="molecule type" value="Genomic_DNA"/>
</dbReference>
<keyword evidence="14" id="KW-1185">Reference proteome</keyword>
<dbReference type="InterPro" id="IPR049704">
    <property type="entry name" value="Aminotrans_3_PPA_site"/>
</dbReference>
<dbReference type="InterPro" id="IPR005814">
    <property type="entry name" value="Aminotrans_3"/>
</dbReference>
<evidence type="ECO:0000256" key="2">
    <source>
        <dbReference type="ARBA" id="ARBA00008954"/>
    </source>
</evidence>
<evidence type="ECO:0000256" key="8">
    <source>
        <dbReference type="ARBA" id="ARBA00022898"/>
    </source>
</evidence>
<dbReference type="STRING" id="1344418.A0A1D2VBA8"/>
<comment type="subunit">
    <text evidence="3">Homodimer and homotetramer.</text>
</comment>
<dbReference type="SUPFAM" id="SSF53383">
    <property type="entry name" value="PLP-dependent transferases"/>
    <property type="match status" value="1"/>
</dbReference>
<dbReference type="Proteomes" id="UP000095038">
    <property type="component" value="Unassembled WGS sequence"/>
</dbReference>
<evidence type="ECO:0000256" key="12">
    <source>
        <dbReference type="RuleBase" id="RU003560"/>
    </source>
</evidence>
<dbReference type="RefSeq" id="XP_020045060.1">
    <property type="nucleotide sequence ID" value="XM_020192070.1"/>
</dbReference>
<dbReference type="InterPro" id="IPR015421">
    <property type="entry name" value="PyrdxlP-dep_Trfase_major"/>
</dbReference>
<gene>
    <name evidence="13" type="ORF">ASCRUDRAFT_72423</name>
</gene>
<dbReference type="Pfam" id="PF00202">
    <property type="entry name" value="Aminotran_3"/>
    <property type="match status" value="1"/>
</dbReference>
<accession>A0A1D2VBA8</accession>
<keyword evidence="6 13" id="KW-0032">Aminotransferase</keyword>
<evidence type="ECO:0000256" key="3">
    <source>
        <dbReference type="ARBA" id="ARBA00011839"/>
    </source>
</evidence>
<evidence type="ECO:0000313" key="14">
    <source>
        <dbReference type="Proteomes" id="UP000095038"/>
    </source>
</evidence>
<dbReference type="InterPro" id="IPR015422">
    <property type="entry name" value="PyrdxlP-dep_Trfase_small"/>
</dbReference>
<reference evidence="14" key="1">
    <citation type="submission" date="2016-05" db="EMBL/GenBank/DDBJ databases">
        <title>Comparative genomics of biotechnologically important yeasts.</title>
        <authorList>
            <consortium name="DOE Joint Genome Institute"/>
            <person name="Riley R."/>
            <person name="Haridas S."/>
            <person name="Wolfe K.H."/>
            <person name="Lopes M.R."/>
            <person name="Hittinger C.T."/>
            <person name="Goker M."/>
            <person name="Salamov A."/>
            <person name="Wisecaver J."/>
            <person name="Long T.M."/>
            <person name="Aerts A.L."/>
            <person name="Barry K."/>
            <person name="Choi C."/>
            <person name="Clum A."/>
            <person name="Coughlan A.Y."/>
            <person name="Deshpande S."/>
            <person name="Douglass A.P."/>
            <person name="Hanson S.J."/>
            <person name="Klenk H.-P."/>
            <person name="Labutti K."/>
            <person name="Lapidus A."/>
            <person name="Lindquist E."/>
            <person name="Lipzen A."/>
            <person name="Meier-Kolthoff J.P."/>
            <person name="Ohm R.A."/>
            <person name="Otillar R.P."/>
            <person name="Pangilinan J."/>
            <person name="Peng Y."/>
            <person name="Rokas A."/>
            <person name="Rosa C.A."/>
            <person name="Scheuner C."/>
            <person name="Sibirny A.A."/>
            <person name="Slot J.C."/>
            <person name="Stielow J.B."/>
            <person name="Sun H."/>
            <person name="Kurtzman C.P."/>
            <person name="Blackwell M."/>
            <person name="Grigoriev I.V."/>
            <person name="Jeffries T.W."/>
        </authorList>
    </citation>
    <scope>NUCLEOTIDE SEQUENCE [LARGE SCALE GENOMIC DNA]</scope>
    <source>
        <strain evidence="14">DSM 1968</strain>
    </source>
</reference>
<evidence type="ECO:0000256" key="6">
    <source>
        <dbReference type="ARBA" id="ARBA00022576"/>
    </source>
</evidence>
<evidence type="ECO:0000256" key="9">
    <source>
        <dbReference type="ARBA" id="ARBA00030204"/>
    </source>
</evidence>